<keyword evidence="11" id="KW-0406">Ion transport</keyword>
<feature type="domain" description="Ion transport" evidence="18">
    <location>
        <begin position="450"/>
        <end position="637"/>
    </location>
</feature>
<protein>
    <submittedName>
        <fullName evidence="19">Transient receptor potential cation channel subfamily V member 2-like</fullName>
    </submittedName>
</protein>
<evidence type="ECO:0000256" key="17">
    <source>
        <dbReference type="SAM" id="Phobius"/>
    </source>
</evidence>
<dbReference type="SUPFAM" id="SSF48403">
    <property type="entry name" value="Ankyrin repeat"/>
    <property type="match status" value="1"/>
</dbReference>
<dbReference type="NCBIfam" id="TIGR00870">
    <property type="entry name" value="trp"/>
    <property type="match status" value="1"/>
</dbReference>
<evidence type="ECO:0000313" key="20">
    <source>
        <dbReference type="Proteomes" id="UP001178461"/>
    </source>
</evidence>
<evidence type="ECO:0000256" key="13">
    <source>
        <dbReference type="ARBA" id="ARBA00023303"/>
    </source>
</evidence>
<dbReference type="PROSITE" id="PS50088">
    <property type="entry name" value="ANK_REPEAT"/>
    <property type="match status" value="1"/>
</dbReference>
<feature type="transmembrane region" description="Helical" evidence="17">
    <location>
        <begin position="383"/>
        <end position="401"/>
    </location>
</feature>
<evidence type="ECO:0000313" key="19">
    <source>
        <dbReference type="EMBL" id="CAI5794732.1"/>
    </source>
</evidence>
<dbReference type="InterPro" id="IPR024862">
    <property type="entry name" value="TRPV"/>
</dbReference>
<evidence type="ECO:0000256" key="3">
    <source>
        <dbReference type="ARBA" id="ARBA00022475"/>
    </source>
</evidence>
<feature type="compositionally biased region" description="Basic and acidic residues" evidence="16">
    <location>
        <begin position="24"/>
        <end position="44"/>
    </location>
</feature>
<dbReference type="SMART" id="SM00248">
    <property type="entry name" value="ANK"/>
    <property type="match status" value="5"/>
</dbReference>
<evidence type="ECO:0000259" key="18">
    <source>
        <dbReference type="Pfam" id="PF00520"/>
    </source>
</evidence>
<dbReference type="GO" id="GO:0005886">
    <property type="term" value="C:plasma membrane"/>
    <property type="evidence" value="ECO:0007669"/>
    <property type="project" value="UniProtKB-SubCell"/>
</dbReference>
<dbReference type="Pfam" id="PF12796">
    <property type="entry name" value="Ank_2"/>
    <property type="match status" value="1"/>
</dbReference>
<name>A0AA35LEB8_9SAUR</name>
<evidence type="ECO:0000256" key="4">
    <source>
        <dbReference type="ARBA" id="ARBA00022568"/>
    </source>
</evidence>
<dbReference type="PROSITE" id="PS50297">
    <property type="entry name" value="ANK_REP_REGION"/>
    <property type="match status" value="1"/>
</dbReference>
<dbReference type="PANTHER" id="PTHR10582:SF5">
    <property type="entry name" value="TRANSIENT RECEPTOR POTENTIAL CATION CHANNEL SUBFAMILY V MEMBER 2"/>
    <property type="match status" value="1"/>
</dbReference>
<dbReference type="InterPro" id="IPR008348">
    <property type="entry name" value="TrpV4"/>
</dbReference>
<keyword evidence="4" id="KW-0109">Calcium transport</keyword>
<comment type="subcellular location">
    <subcellularLocation>
        <location evidence="1">Cell membrane</location>
        <topology evidence="1">Multi-pass membrane protein</topology>
    </subcellularLocation>
</comment>
<dbReference type="InterPro" id="IPR008347">
    <property type="entry name" value="TrpV1-4"/>
</dbReference>
<evidence type="ECO:0000256" key="9">
    <source>
        <dbReference type="ARBA" id="ARBA00022989"/>
    </source>
</evidence>
<keyword evidence="10 15" id="KW-0040">ANK repeat</keyword>
<keyword evidence="13" id="KW-0407">Ion channel</keyword>
<evidence type="ECO:0000256" key="11">
    <source>
        <dbReference type="ARBA" id="ARBA00023065"/>
    </source>
</evidence>
<dbReference type="Proteomes" id="UP001178461">
    <property type="component" value="Chromosome 15"/>
</dbReference>
<keyword evidence="5" id="KW-0107">Calcium channel</keyword>
<keyword evidence="3" id="KW-1003">Cell membrane</keyword>
<gene>
    <name evidence="19" type="ORF">PODLI_1B040012</name>
</gene>
<organism evidence="19 20">
    <name type="scientific">Podarcis lilfordi</name>
    <name type="common">Lilford's wall lizard</name>
    <dbReference type="NCBI Taxonomy" id="74358"/>
    <lineage>
        <taxon>Eukaryota</taxon>
        <taxon>Metazoa</taxon>
        <taxon>Chordata</taxon>
        <taxon>Craniata</taxon>
        <taxon>Vertebrata</taxon>
        <taxon>Euteleostomi</taxon>
        <taxon>Lepidosauria</taxon>
        <taxon>Squamata</taxon>
        <taxon>Bifurcata</taxon>
        <taxon>Unidentata</taxon>
        <taxon>Episquamata</taxon>
        <taxon>Laterata</taxon>
        <taxon>Lacertibaenia</taxon>
        <taxon>Lacertidae</taxon>
        <taxon>Podarcis</taxon>
    </lineage>
</organism>
<evidence type="ECO:0000256" key="5">
    <source>
        <dbReference type="ARBA" id="ARBA00022673"/>
    </source>
</evidence>
<keyword evidence="6 17" id="KW-0812">Transmembrane</keyword>
<keyword evidence="8" id="KW-0106">Calcium</keyword>
<evidence type="ECO:0000256" key="14">
    <source>
        <dbReference type="ARBA" id="ARBA00036634"/>
    </source>
</evidence>
<evidence type="ECO:0000256" key="16">
    <source>
        <dbReference type="SAM" id="MobiDB-lite"/>
    </source>
</evidence>
<accession>A0AA35LEB8</accession>
<keyword evidence="20" id="KW-1185">Reference proteome</keyword>
<dbReference type="AlphaFoldDB" id="A0AA35LEB8"/>
<dbReference type="GO" id="GO:0005262">
    <property type="term" value="F:calcium channel activity"/>
    <property type="evidence" value="ECO:0007669"/>
    <property type="project" value="UniProtKB-KW"/>
</dbReference>
<evidence type="ECO:0000256" key="1">
    <source>
        <dbReference type="ARBA" id="ARBA00004651"/>
    </source>
</evidence>
<feature type="transmembrane region" description="Helical" evidence="17">
    <location>
        <begin position="486"/>
        <end position="505"/>
    </location>
</feature>
<evidence type="ECO:0000256" key="15">
    <source>
        <dbReference type="PROSITE-ProRule" id="PRU00023"/>
    </source>
</evidence>
<comment type="catalytic activity">
    <reaction evidence="14">
        <text>Ca(2+)(in) = Ca(2+)(out)</text>
        <dbReference type="Rhea" id="RHEA:29671"/>
        <dbReference type="ChEBI" id="CHEBI:29108"/>
    </reaction>
</comment>
<keyword evidence="9 17" id="KW-1133">Transmembrane helix</keyword>
<dbReference type="InterPro" id="IPR036770">
    <property type="entry name" value="Ankyrin_rpt-contain_sf"/>
</dbReference>
<dbReference type="InterPro" id="IPR005821">
    <property type="entry name" value="Ion_trans_dom"/>
</dbReference>
<dbReference type="PRINTS" id="PR01768">
    <property type="entry name" value="TRPVRECEPTOR"/>
</dbReference>
<proteinExistence type="predicted"/>
<feature type="transmembrane region" description="Helical" evidence="17">
    <location>
        <begin position="526"/>
        <end position="547"/>
    </location>
</feature>
<feature type="transmembrane region" description="Helical" evidence="17">
    <location>
        <begin position="421"/>
        <end position="439"/>
    </location>
</feature>
<dbReference type="Gene3D" id="1.25.40.20">
    <property type="entry name" value="Ankyrin repeat-containing domain"/>
    <property type="match status" value="1"/>
</dbReference>
<reference evidence="19" key="1">
    <citation type="submission" date="2022-12" db="EMBL/GenBank/DDBJ databases">
        <authorList>
            <person name="Alioto T."/>
            <person name="Alioto T."/>
            <person name="Gomez Garrido J."/>
        </authorList>
    </citation>
    <scope>NUCLEOTIDE SEQUENCE</scope>
</reference>
<keyword evidence="19" id="KW-0675">Receptor</keyword>
<keyword evidence="7" id="KW-0677">Repeat</keyword>
<dbReference type="FunFam" id="1.25.40.20:FF:000018">
    <property type="entry name" value="Transient receptor potential cation channel subfamily V member 1"/>
    <property type="match status" value="1"/>
</dbReference>
<dbReference type="InterPro" id="IPR002110">
    <property type="entry name" value="Ankyrin_rpt"/>
</dbReference>
<feature type="transmembrane region" description="Helical" evidence="17">
    <location>
        <begin position="460"/>
        <end position="480"/>
    </location>
</feature>
<dbReference type="EMBL" id="OX395141">
    <property type="protein sequence ID" value="CAI5794732.1"/>
    <property type="molecule type" value="Genomic_DNA"/>
</dbReference>
<feature type="region of interest" description="Disordered" evidence="16">
    <location>
        <begin position="24"/>
        <end position="47"/>
    </location>
</feature>
<evidence type="ECO:0000256" key="8">
    <source>
        <dbReference type="ARBA" id="ARBA00022837"/>
    </source>
</evidence>
<evidence type="ECO:0000256" key="6">
    <source>
        <dbReference type="ARBA" id="ARBA00022692"/>
    </source>
</evidence>
<dbReference type="GO" id="GO:0098703">
    <property type="term" value="P:calcium ion import across plasma membrane"/>
    <property type="evidence" value="ECO:0007669"/>
    <property type="project" value="TreeGrafter"/>
</dbReference>
<dbReference type="PANTHER" id="PTHR10582">
    <property type="entry name" value="TRANSIENT RECEPTOR POTENTIAL ION CHANNEL PROTEIN"/>
    <property type="match status" value="1"/>
</dbReference>
<dbReference type="Pfam" id="PF00520">
    <property type="entry name" value="Ion_trans"/>
    <property type="match status" value="1"/>
</dbReference>
<evidence type="ECO:0000256" key="12">
    <source>
        <dbReference type="ARBA" id="ARBA00023136"/>
    </source>
</evidence>
<evidence type="ECO:0000256" key="2">
    <source>
        <dbReference type="ARBA" id="ARBA00022448"/>
    </source>
</evidence>
<evidence type="ECO:0000256" key="10">
    <source>
        <dbReference type="ARBA" id="ARBA00023043"/>
    </source>
</evidence>
<keyword evidence="12 17" id="KW-0472">Membrane</keyword>
<keyword evidence="2" id="KW-0813">Transport</keyword>
<evidence type="ECO:0000256" key="7">
    <source>
        <dbReference type="ARBA" id="ARBA00022737"/>
    </source>
</evidence>
<sequence>MHTLPILEIDDGTLDNVEAREKQAVGGKGELRPMETSYEPEHLPSPKIGLKIPPLSKEKTFNKDRLFGAIVRGNPEELEGLGDYLRRSGKYLTNSEYTDGETGKTCLMKALLNLKDGANPTIPLLLKIDKETKNPRPLINVACKDSFYKGHTALHIAIEERNLDLIKLLVENSADVHAKACGKFFHQQEKGACFYFGELPLSLAACTNQPEVIRYLLDNPHQKANLAERDSLGNTVLHALVMAADDADEKNRELVIGMYNKILMHSATLNLSQKLEELINTEGLNPLTLAVKTGKIEIFKNIIHREIKDPQYRHLSRKFTEWTYGPVHISLYDLTSIDSYEENSVLGILAYSSDTPKRYEMVVLEPINKLLQSKWDSFAATRFYISFFSYVLFMSVFSAVAYHRPLEGKPPFPVTLTAGDVLRLIGQIIVLTGGVYLLIDQAFYLWRRRRSLTTLLQDGYIEIFLLLQSVTLLVSAVMYLAGLEDYLSWMVFSLLLGWTNLLYYMRGFQQTGIYVVMIHKAILRNLMHFLMVYVIFLFSFSTALVILTGEAPQPVQNGSSLINSDGKDQVKYVGLLQTSLELFKFTIGMGELEFQQNMRFRYFVMFLLLFYVIMTYILLLNMLIALMSETVTEVSEDGQKIWKLQATTAIMELEKSWVWHWQKPKRSGCQLSIGSKDEKDKRYFFRVEELDWANWKKEVGALKEEPADSDHNETVSKGKRLLNRVSQGVRARFTTPEVAEEQMPLQDGSH</sequence>
<dbReference type="PRINTS" id="PR01769">
    <property type="entry name" value="VRL2RECEPTOR"/>
</dbReference>
<feature type="transmembrane region" description="Helical" evidence="17">
    <location>
        <begin position="602"/>
        <end position="626"/>
    </location>
</feature>
<feature type="repeat" description="ANK" evidence="15">
    <location>
        <begin position="149"/>
        <end position="181"/>
    </location>
</feature>